<sequence>MQRDIGELWREYRGDPLRLDLLRRAEAEVVAGMAAGGDAEPVGRLLRRLREVLVLGHLRRALQGPPLGDDGAGPGRAQAAFADVLRAWAERLPESERQGLLLRAAPCFADLSAARSETPDHTPRKDEPWDGERSLYEAFELRDRDTRWTALKRLAGHDDEKLRDLYRRVQGTEFALPDEILSFPLPALDRELWSERIRAEEIRSGRLPGELLLHYAKLLDEHERSAVVDRGLDAIEAAHPPLPLETFYGHASVLDPGQVRRAVAWILRQDDPREDRLELVGELAGRLIELGHCGEAVAMIHGIDDGQAGARELGRMFALSAARGESAIGPVDAALTTDPKRLVYVQAFARELGGSEVIVRPDVAGELLARIGTLGDEDCRAAALAAVIGALPPGVSLMPWLAAIDTNTQGAARRRGSLVLLKSANLDGPQAAARVREVVAELLVDSSLAAEELEAACLASRCLPADERAPLWSRWLTRHLDESQDVLASLSSPLGAVFAATLTELGGEAALVQSCDVLLDVAMTLA</sequence>
<evidence type="ECO:0000313" key="1">
    <source>
        <dbReference type="EMBL" id="WAS89717.1"/>
    </source>
</evidence>
<evidence type="ECO:0000313" key="2">
    <source>
        <dbReference type="Proteomes" id="UP001164459"/>
    </source>
</evidence>
<dbReference type="RefSeq" id="WP_269032027.1">
    <property type="nucleotide sequence ID" value="NZ_CP114040.1"/>
</dbReference>
<gene>
    <name evidence="1" type="ORF">O0S08_26285</name>
</gene>
<keyword evidence="2" id="KW-1185">Reference proteome</keyword>
<name>A0ABY7GS06_9BACT</name>
<accession>A0ABY7GS06</accession>
<reference evidence="1" key="1">
    <citation type="submission" date="2022-11" db="EMBL/GenBank/DDBJ databases">
        <title>Minimal conservation of predation-associated metabolite biosynthetic gene clusters underscores biosynthetic potential of Myxococcota including descriptions for ten novel species: Archangium lansinium sp. nov., Myxococcus landrumus sp. nov., Nannocystis bai.</title>
        <authorList>
            <person name="Ahearne A."/>
            <person name="Stevens C."/>
            <person name="Dowd S."/>
        </authorList>
    </citation>
    <scope>NUCLEOTIDE SEQUENCE</scope>
    <source>
        <strain evidence="1">Fl3</strain>
    </source>
</reference>
<dbReference type="EMBL" id="CP114040">
    <property type="protein sequence ID" value="WAS89717.1"/>
    <property type="molecule type" value="Genomic_DNA"/>
</dbReference>
<protein>
    <submittedName>
        <fullName evidence="1">Uncharacterized protein</fullName>
    </submittedName>
</protein>
<organism evidence="1 2">
    <name type="scientific">Nannocystis punicea</name>
    <dbReference type="NCBI Taxonomy" id="2995304"/>
    <lineage>
        <taxon>Bacteria</taxon>
        <taxon>Pseudomonadati</taxon>
        <taxon>Myxococcota</taxon>
        <taxon>Polyangia</taxon>
        <taxon>Nannocystales</taxon>
        <taxon>Nannocystaceae</taxon>
        <taxon>Nannocystis</taxon>
    </lineage>
</organism>
<proteinExistence type="predicted"/>
<dbReference type="Proteomes" id="UP001164459">
    <property type="component" value="Chromosome"/>
</dbReference>